<keyword evidence="2" id="KW-1185">Reference proteome</keyword>
<organism evidence="1 2">
    <name type="scientific">Urinicoccus massiliensis</name>
    <dbReference type="NCBI Taxonomy" id="1723382"/>
    <lineage>
        <taxon>Bacteria</taxon>
        <taxon>Bacillati</taxon>
        <taxon>Bacillota</taxon>
        <taxon>Tissierellia</taxon>
        <taxon>Tissierellales</taxon>
        <taxon>Peptoniphilaceae</taxon>
        <taxon>Urinicoccus</taxon>
    </lineage>
</organism>
<gene>
    <name evidence="1" type="ORF">NCTC13150_00680</name>
</gene>
<dbReference type="RefSeq" id="WP_131748684.1">
    <property type="nucleotide sequence ID" value="NZ_CAACYI010000001.1"/>
</dbReference>
<proteinExistence type="predicted"/>
<protein>
    <submittedName>
        <fullName evidence="1">Hexose kinase, 1-phosphofructokinase family</fullName>
    </submittedName>
</protein>
<dbReference type="AlphaFoldDB" id="A0A8H2M584"/>
<sequence length="300" mass="33899">MILIFEASPKLVTQYKMDPVKMGQVNQFKEKFVDIASPGILAARIFRQHDAKPLLLAPIGGKIGQKIKKIAKAEGLGLVDIDFRDESMEEVRLGLEDPLILQSKPTRATQEEFNRLFSTLTSYQEEVKNFLLLGGTEAIEEKYPYLIKRSHDLAYPVFVCLNGRIQDCVKERPFNLVCSKDQLEDYSGLKCNFSHEVIQAGKMVLAAGVKGLFIGGRGKTSIYMRDHSYWTIQSKDLTRQDLTLVTIGLSGAYEKKYDLEMTLKFARALGAFDSQSVDKIDLADLKQRMKDLSIKEGKFE</sequence>
<evidence type="ECO:0000313" key="1">
    <source>
        <dbReference type="EMBL" id="VFB16163.1"/>
    </source>
</evidence>
<dbReference type="SUPFAM" id="SSF53613">
    <property type="entry name" value="Ribokinase-like"/>
    <property type="match status" value="1"/>
</dbReference>
<comment type="caution">
    <text evidence="1">The sequence shown here is derived from an EMBL/GenBank/DDBJ whole genome shotgun (WGS) entry which is preliminary data.</text>
</comment>
<keyword evidence="1" id="KW-0418">Kinase</keyword>
<dbReference type="GO" id="GO:0016301">
    <property type="term" value="F:kinase activity"/>
    <property type="evidence" value="ECO:0007669"/>
    <property type="project" value="UniProtKB-KW"/>
</dbReference>
<evidence type="ECO:0000313" key="2">
    <source>
        <dbReference type="Proteomes" id="UP000377798"/>
    </source>
</evidence>
<dbReference type="EMBL" id="CAACYI010000001">
    <property type="protein sequence ID" value="VFB16163.1"/>
    <property type="molecule type" value="Genomic_DNA"/>
</dbReference>
<keyword evidence="1" id="KW-0808">Transferase</keyword>
<dbReference type="Gene3D" id="3.40.1190.20">
    <property type="match status" value="1"/>
</dbReference>
<reference evidence="1 2" key="1">
    <citation type="submission" date="2019-02" db="EMBL/GenBank/DDBJ databases">
        <authorList>
            <consortium name="Pathogen Informatics"/>
        </authorList>
    </citation>
    <scope>NUCLEOTIDE SEQUENCE [LARGE SCALE GENOMIC DNA]</scope>
    <source>
        <strain evidence="1 2">3012STDY7089603</strain>
    </source>
</reference>
<name>A0A8H2M584_9FIRM</name>
<dbReference type="InterPro" id="IPR029056">
    <property type="entry name" value="Ribokinase-like"/>
</dbReference>
<accession>A0A8H2M584</accession>
<dbReference type="Proteomes" id="UP000377798">
    <property type="component" value="Unassembled WGS sequence"/>
</dbReference>